<feature type="compositionally biased region" description="Gly residues" evidence="4">
    <location>
        <begin position="508"/>
        <end position="517"/>
    </location>
</feature>
<dbReference type="InterPro" id="IPR008733">
    <property type="entry name" value="PEX11"/>
</dbReference>
<dbReference type="AlphaFoldDB" id="S8BTE5"/>
<gene>
    <name evidence="5" type="ORF">H072_7750</name>
</gene>
<dbReference type="GO" id="GO:0005778">
    <property type="term" value="C:peroxisomal membrane"/>
    <property type="evidence" value="ECO:0007669"/>
    <property type="project" value="UniProtKB-SubCell"/>
</dbReference>
<keyword evidence="1" id="KW-0472">Membrane</keyword>
<dbReference type="EMBL" id="AQGS01000545">
    <property type="protein sequence ID" value="EPS38512.1"/>
    <property type="molecule type" value="Genomic_DNA"/>
</dbReference>
<feature type="compositionally biased region" description="Low complexity" evidence="4">
    <location>
        <begin position="198"/>
        <end position="215"/>
    </location>
</feature>
<keyword evidence="2" id="KW-0576">Peroxisome</keyword>
<feature type="compositionally biased region" description="Basic and acidic residues" evidence="4">
    <location>
        <begin position="217"/>
        <end position="231"/>
    </location>
</feature>
<name>S8BTE5_DACHA</name>
<comment type="caution">
    <text evidence="5">The sequence shown here is derived from an EMBL/GenBank/DDBJ whole genome shotgun (WGS) entry which is preliminary data.</text>
</comment>
<feature type="compositionally biased region" description="Basic residues" evidence="4">
    <location>
        <begin position="403"/>
        <end position="415"/>
    </location>
</feature>
<evidence type="ECO:0000313" key="5">
    <source>
        <dbReference type="EMBL" id="EPS38512.1"/>
    </source>
</evidence>
<keyword evidence="6" id="KW-1185">Reference proteome</keyword>
<dbReference type="OrthoDB" id="3636394at2759"/>
<organism evidence="5 6">
    <name type="scientific">Dactylellina haptotyla (strain CBS 200.50)</name>
    <name type="common">Nematode-trapping fungus</name>
    <name type="synonym">Monacrosporium haptotylum</name>
    <dbReference type="NCBI Taxonomy" id="1284197"/>
    <lineage>
        <taxon>Eukaryota</taxon>
        <taxon>Fungi</taxon>
        <taxon>Dikarya</taxon>
        <taxon>Ascomycota</taxon>
        <taxon>Pezizomycotina</taxon>
        <taxon>Orbiliomycetes</taxon>
        <taxon>Orbiliales</taxon>
        <taxon>Orbiliaceae</taxon>
        <taxon>Dactylellina</taxon>
    </lineage>
</organism>
<feature type="region of interest" description="Disordered" evidence="4">
    <location>
        <begin position="452"/>
        <end position="519"/>
    </location>
</feature>
<feature type="region of interest" description="Disordered" evidence="4">
    <location>
        <begin position="196"/>
        <end position="247"/>
    </location>
</feature>
<evidence type="ECO:0000313" key="6">
    <source>
        <dbReference type="Proteomes" id="UP000015100"/>
    </source>
</evidence>
<feature type="compositionally biased region" description="Polar residues" evidence="4">
    <location>
        <begin position="494"/>
        <end position="506"/>
    </location>
</feature>
<dbReference type="Proteomes" id="UP000015100">
    <property type="component" value="Unassembled WGS sequence"/>
</dbReference>
<feature type="region of interest" description="Disordered" evidence="4">
    <location>
        <begin position="568"/>
        <end position="590"/>
    </location>
</feature>
<feature type="region of interest" description="Disordered" evidence="4">
    <location>
        <begin position="793"/>
        <end position="824"/>
    </location>
</feature>
<accession>S8BTE5</accession>
<evidence type="ECO:0000256" key="4">
    <source>
        <dbReference type="SAM" id="MobiDB-lite"/>
    </source>
</evidence>
<reference evidence="5 6" key="1">
    <citation type="journal article" date="2013" name="PLoS Genet.">
        <title>Genomic mechanisms accounting for the adaptation to parasitism in nematode-trapping fungi.</title>
        <authorList>
            <person name="Meerupati T."/>
            <person name="Andersson K.M."/>
            <person name="Friman E."/>
            <person name="Kumar D."/>
            <person name="Tunlid A."/>
            <person name="Ahren D."/>
        </authorList>
    </citation>
    <scope>NUCLEOTIDE SEQUENCE [LARGE SCALE GENOMIC DNA]</scope>
    <source>
        <strain evidence="5 6">CBS 200.50</strain>
    </source>
</reference>
<evidence type="ECO:0000256" key="3">
    <source>
        <dbReference type="ARBA" id="ARBA00046271"/>
    </source>
</evidence>
<dbReference type="GO" id="GO:0016559">
    <property type="term" value="P:peroxisome fission"/>
    <property type="evidence" value="ECO:0007669"/>
    <property type="project" value="InterPro"/>
</dbReference>
<dbReference type="Pfam" id="PF05648">
    <property type="entry name" value="PEX11"/>
    <property type="match status" value="1"/>
</dbReference>
<feature type="compositionally biased region" description="Low complexity" evidence="4">
    <location>
        <begin position="798"/>
        <end position="810"/>
    </location>
</feature>
<dbReference type="HOGENOM" id="CLU_343552_0_0_1"/>
<sequence>MHEIAGSIIRFSNNTAGMEKILKCLIGLTIIPTTRTFRKVTPVSHRVRCKLKYASKELSVARKVVKILYVLDAGLKALEARKGTKGGPLKWLIVGKWACAFVYAASEAVTILHTMRVLNNAKSWWAKSANHKGNKFYFFSICFSILASAYQLWEITVAEHELRKEKRKVKAHKHAMAVGTATAYASTSGAHKHDLTTSSSSDFSYSSSSSSSSDSSSDERSRRRREQEAARRRALHQDGYPAAASPVGSVASAASPTLNPAVLNAEARLQNAAEWERKKLFVDAARTSSSSATVHTGSIVTQLLADCCDLAIPAHKVGWYDNKEAVGAAYLFSGLLAGSVIWGRVNAHVDSESDKKKKRTPIQMVTNETYNISVEGDNRTKIHHSNSDVKIGATVHSEERITTHHHHHHHGHHGSHSADGRVHGSSSGLGSTIAAGAAGVAIGVAANAALNHHKNSKSSSTSKIDIVQGGGSSYSHSEGTSGGRTHSAYGRVQGSGNYGTSGSSLTVHGGGNVGGGESVVYSDERINSHHRTHSADGRVQGSIQGGANFGYVAGGGNYDRMSSGSTYVHSEGGTNSHHRTHSADGRAHSSGGGGFGAALATGAAGLAVGAAADAALKSKKSKKTGYGGWSYDDNTTGLTTTEWNKNAPSSGAQYDVSTTQINGAPIQVVTNDVYDVTVSGGKTGAMVQDLASQVSGKKRKGKDSKIKVVKSEVHNSGMLEGGSAQMIHDLGIVNVGADGQPVEDPQALLNMIKNAKQQSDLDVAAGGTGQLGYTTSTTLDGGVKTYTTTTVHRYEENSSSSQQQQQSGSGETRIGEAASYYNAP</sequence>
<reference evidence="6" key="2">
    <citation type="submission" date="2013-04" db="EMBL/GenBank/DDBJ databases">
        <title>Genomic mechanisms accounting for the adaptation to parasitism in nematode-trapping fungi.</title>
        <authorList>
            <person name="Ahren D.G."/>
        </authorList>
    </citation>
    <scope>NUCLEOTIDE SEQUENCE [LARGE SCALE GENOMIC DNA]</scope>
    <source>
        <strain evidence="6">CBS 200.50</strain>
    </source>
</reference>
<feature type="region of interest" description="Disordered" evidence="4">
    <location>
        <begin position="401"/>
        <end position="427"/>
    </location>
</feature>
<evidence type="ECO:0000256" key="1">
    <source>
        <dbReference type="ARBA" id="ARBA00023136"/>
    </source>
</evidence>
<evidence type="ECO:0000256" key="2">
    <source>
        <dbReference type="ARBA" id="ARBA00023140"/>
    </source>
</evidence>
<protein>
    <submittedName>
        <fullName evidence="5">Uncharacterized protein</fullName>
    </submittedName>
</protein>
<proteinExistence type="predicted"/>
<comment type="subcellular location">
    <subcellularLocation>
        <location evidence="3">Peroxisome membrane</location>
    </subcellularLocation>
</comment>